<gene>
    <name evidence="3" type="ORF">g.44528</name>
</gene>
<dbReference type="SUPFAM" id="SSF50129">
    <property type="entry name" value="GroES-like"/>
    <property type="match status" value="1"/>
</dbReference>
<dbReference type="InterPro" id="IPR013154">
    <property type="entry name" value="ADH-like_N"/>
</dbReference>
<dbReference type="PANTHER" id="PTHR44054:SF1">
    <property type="entry name" value="SYNAPTIC VESICLE MEMBRANE PROTEIN VAT-1 HOMOLOG"/>
    <property type="match status" value="1"/>
</dbReference>
<dbReference type="InterPro" id="IPR036291">
    <property type="entry name" value="NAD(P)-bd_dom_sf"/>
</dbReference>
<dbReference type="Pfam" id="PF08240">
    <property type="entry name" value="ADH_N"/>
    <property type="match status" value="1"/>
</dbReference>
<dbReference type="SUPFAM" id="SSF51735">
    <property type="entry name" value="NAD(P)-binding Rossmann-fold domains"/>
    <property type="match status" value="1"/>
</dbReference>
<dbReference type="InterPro" id="IPR020843">
    <property type="entry name" value="ER"/>
</dbReference>
<dbReference type="GO" id="GO:0016491">
    <property type="term" value="F:oxidoreductase activity"/>
    <property type="evidence" value="ECO:0007669"/>
    <property type="project" value="UniProtKB-KW"/>
</dbReference>
<name>A0A1B6DXH5_9HEMI</name>
<organism evidence="3">
    <name type="scientific">Clastoptera arizonana</name>
    <name type="common">Arizona spittle bug</name>
    <dbReference type="NCBI Taxonomy" id="38151"/>
    <lineage>
        <taxon>Eukaryota</taxon>
        <taxon>Metazoa</taxon>
        <taxon>Ecdysozoa</taxon>
        <taxon>Arthropoda</taxon>
        <taxon>Hexapoda</taxon>
        <taxon>Insecta</taxon>
        <taxon>Pterygota</taxon>
        <taxon>Neoptera</taxon>
        <taxon>Paraneoptera</taxon>
        <taxon>Hemiptera</taxon>
        <taxon>Auchenorrhyncha</taxon>
        <taxon>Cercopoidea</taxon>
        <taxon>Clastopteridae</taxon>
        <taxon>Clastoptera</taxon>
    </lineage>
</organism>
<dbReference type="InterPro" id="IPR052100">
    <property type="entry name" value="SV-ATPase_mito-regulator"/>
</dbReference>
<dbReference type="Gene3D" id="3.90.180.10">
    <property type="entry name" value="Medium-chain alcohol dehydrogenases, catalytic domain"/>
    <property type="match status" value="1"/>
</dbReference>
<dbReference type="InterPro" id="IPR011032">
    <property type="entry name" value="GroES-like_sf"/>
</dbReference>
<evidence type="ECO:0000256" key="1">
    <source>
        <dbReference type="ARBA" id="ARBA00023002"/>
    </source>
</evidence>
<proteinExistence type="predicted"/>
<keyword evidence="1" id="KW-0560">Oxidoreductase</keyword>
<protein>
    <recommendedName>
        <fullName evidence="2">Enoyl reductase (ER) domain-containing protein</fullName>
    </recommendedName>
</protein>
<dbReference type="EMBL" id="GEDC01006959">
    <property type="protein sequence ID" value="JAS30339.1"/>
    <property type="molecule type" value="Transcribed_RNA"/>
</dbReference>
<accession>A0A1B6DXH5</accession>
<dbReference type="AlphaFoldDB" id="A0A1B6DXH5"/>
<dbReference type="PANTHER" id="PTHR44054">
    <property type="entry name" value="SYNAPTIC VESICLE MEMBRANE PROTEIN VAT-1 HOMOLOG-LIKE"/>
    <property type="match status" value="1"/>
</dbReference>
<reference evidence="3" key="1">
    <citation type="submission" date="2015-12" db="EMBL/GenBank/DDBJ databases">
        <title>De novo transcriptome assembly of four potential Pierce s Disease insect vectors from Arizona vineyards.</title>
        <authorList>
            <person name="Tassone E.E."/>
        </authorList>
    </citation>
    <scope>NUCLEOTIDE SEQUENCE</scope>
</reference>
<evidence type="ECO:0000313" key="3">
    <source>
        <dbReference type="EMBL" id="JAS30339.1"/>
    </source>
</evidence>
<dbReference type="Pfam" id="PF13602">
    <property type="entry name" value="ADH_zinc_N_2"/>
    <property type="match status" value="1"/>
</dbReference>
<evidence type="ECO:0000259" key="2">
    <source>
        <dbReference type="SMART" id="SM00829"/>
    </source>
</evidence>
<dbReference type="SMART" id="SM00829">
    <property type="entry name" value="PKS_ER"/>
    <property type="match status" value="1"/>
</dbReference>
<sequence>MIKLFKIRFHGLQRKLRLSRSFTSATIVQHESKPVRALIMKSVGCWKEIEVSQLQIPAFCAKNQIKVSVDLCGVNFADVYNVQGILSERKPPFVFGLECIGRVIDKGNDDPSFKIGDRVACYSPEGGLFQETVVISKENCFAVPEQIPSEDAVSLLANYLTAYFSLFHSANLCESYSILIHSIAGGVGWAATQLANTVPNVRVYGTCSESKHNMVKSNGVNLPLTYNNYVIELKRRDIKFNIVIDNIGGESIRHSLDLLKPLGHLVVTGANCVVSEEKHVVENALKSLNYNIEMRTLVCDNKSISGLHLGTLLAKSPQTIHDAMKNLFQLYLDGKVKPHIDSIWPLNKGAEAIKFLADRKNVGKVLLSL</sequence>
<dbReference type="Gene3D" id="3.40.50.720">
    <property type="entry name" value="NAD(P)-binding Rossmann-like Domain"/>
    <property type="match status" value="1"/>
</dbReference>
<feature type="domain" description="Enoyl reductase (ER)" evidence="2">
    <location>
        <begin position="52"/>
        <end position="367"/>
    </location>
</feature>